<organism evidence="4 5">
    <name type="scientific">Cajanus cajan</name>
    <name type="common">Pigeon pea</name>
    <name type="synonym">Cajanus indicus</name>
    <dbReference type="NCBI Taxonomy" id="3821"/>
    <lineage>
        <taxon>Eukaryota</taxon>
        <taxon>Viridiplantae</taxon>
        <taxon>Streptophyta</taxon>
        <taxon>Embryophyta</taxon>
        <taxon>Tracheophyta</taxon>
        <taxon>Spermatophyta</taxon>
        <taxon>Magnoliopsida</taxon>
        <taxon>eudicotyledons</taxon>
        <taxon>Gunneridae</taxon>
        <taxon>Pentapetalae</taxon>
        <taxon>rosids</taxon>
        <taxon>fabids</taxon>
        <taxon>Fabales</taxon>
        <taxon>Fabaceae</taxon>
        <taxon>Papilionoideae</taxon>
        <taxon>50 kb inversion clade</taxon>
        <taxon>NPAAA clade</taxon>
        <taxon>indigoferoid/millettioid clade</taxon>
        <taxon>Phaseoleae</taxon>
        <taxon>Cajanus</taxon>
    </lineage>
</organism>
<evidence type="ECO:0000256" key="2">
    <source>
        <dbReference type="SAM" id="MobiDB-lite"/>
    </source>
</evidence>
<dbReference type="EMBL" id="CM003604">
    <property type="protein sequence ID" value="KYP74406.1"/>
    <property type="molecule type" value="Genomic_DNA"/>
</dbReference>
<feature type="coiled-coil region" evidence="1">
    <location>
        <begin position="87"/>
        <end position="191"/>
    </location>
</feature>
<keyword evidence="3" id="KW-1133">Transmembrane helix</keyword>
<dbReference type="Proteomes" id="UP000075243">
    <property type="component" value="Chromosome 2"/>
</dbReference>
<proteinExistence type="predicted"/>
<feature type="region of interest" description="Disordered" evidence="2">
    <location>
        <begin position="1"/>
        <end position="24"/>
    </location>
</feature>
<dbReference type="AlphaFoldDB" id="A0A151U528"/>
<feature type="coiled-coil region" evidence="1">
    <location>
        <begin position="220"/>
        <end position="402"/>
    </location>
</feature>
<keyword evidence="3" id="KW-0812">Transmembrane</keyword>
<protein>
    <submittedName>
        <fullName evidence="4">Laminin subunit alpha</fullName>
    </submittedName>
</protein>
<dbReference type="OMA" id="RNDYNDQ"/>
<evidence type="ECO:0000256" key="3">
    <source>
        <dbReference type="SAM" id="Phobius"/>
    </source>
</evidence>
<name>A0A151U528_CAJCA</name>
<keyword evidence="5" id="KW-1185">Reference proteome</keyword>
<evidence type="ECO:0000313" key="4">
    <source>
        <dbReference type="EMBL" id="KYP74406.1"/>
    </source>
</evidence>
<gene>
    <name evidence="4" type="ORF">KK1_007084</name>
</gene>
<keyword evidence="3" id="KW-0472">Membrane</keyword>
<evidence type="ECO:0000313" key="5">
    <source>
        <dbReference type="Proteomes" id="UP000075243"/>
    </source>
</evidence>
<feature type="transmembrane region" description="Helical" evidence="3">
    <location>
        <begin position="475"/>
        <end position="495"/>
    </location>
</feature>
<dbReference type="Gramene" id="C.cajan_06889.t">
    <property type="protein sequence ID" value="C.cajan_06889.t"/>
    <property type="gene ID" value="C.cajan_06889"/>
</dbReference>
<accession>A0A151U528</accession>
<reference evidence="4 5" key="1">
    <citation type="journal article" date="2012" name="Nat. Biotechnol.">
        <title>Draft genome sequence of pigeonpea (Cajanus cajan), an orphan legume crop of resource-poor farmers.</title>
        <authorList>
            <person name="Varshney R.K."/>
            <person name="Chen W."/>
            <person name="Li Y."/>
            <person name="Bharti A.K."/>
            <person name="Saxena R.K."/>
            <person name="Schlueter J.A."/>
            <person name="Donoghue M.T."/>
            <person name="Azam S."/>
            <person name="Fan G."/>
            <person name="Whaley A.M."/>
            <person name="Farmer A.D."/>
            <person name="Sheridan J."/>
            <person name="Iwata A."/>
            <person name="Tuteja R."/>
            <person name="Penmetsa R.V."/>
            <person name="Wu W."/>
            <person name="Upadhyaya H.D."/>
            <person name="Yang S.P."/>
            <person name="Shah T."/>
            <person name="Saxena K.B."/>
            <person name="Michael T."/>
            <person name="McCombie W.R."/>
            <person name="Yang B."/>
            <person name="Zhang G."/>
            <person name="Yang H."/>
            <person name="Wang J."/>
            <person name="Spillane C."/>
            <person name="Cook D.R."/>
            <person name="May G.D."/>
            <person name="Xu X."/>
            <person name="Jackson S.A."/>
        </authorList>
    </citation>
    <scope>NUCLEOTIDE SEQUENCE [LARGE SCALE GENOMIC DNA]</scope>
    <source>
        <strain evidence="5">cv. Asha</strain>
    </source>
</reference>
<sequence>MAKKKVTHQSQAQNLKHSPMASDDSVSMQFQNLKNLNAVLLKETTHHRQQIDSLNSALYCSAVASDVVSAFFQSHARELTLRLHALLADNQSQIARLRSETKLLEENAVRESNLRLEAQELLSQTQRAVEELNRQRDSALDSSREAVAVIETLKREIDDVTRERNEIRSVNQGYEKELAALTHLNECLKKEEVFARQKILQVEENLGLALQKEEEMALEIGVLLKEKKEMENTVEVLTQQNCGVLKDLDEVQRELMEKKHELDEAIRLSDEMEQVKVNCESEIVELRRLVDESRASCKKFEEVNEQLLSEVKRYRDAVDEAVLEKENMKKVVLDEERKKVEKLKLVVAETKESSVKIDAELGKVKSERDKLVEKEKMLEGNVNVLREKNEALQSKLEDALTLLKTTAATLVCQVKDRGEEAMSDENVVEEMDPYVQELDAIKKAFKSKDKTVDDMKKQLVSLNQSVVRAQKSKNLWTVISSATTLFVAVLTAYVARGR</sequence>
<keyword evidence="1" id="KW-0175">Coiled coil</keyword>
<evidence type="ECO:0000256" key="1">
    <source>
        <dbReference type="SAM" id="Coils"/>
    </source>
</evidence>